<dbReference type="Gene3D" id="3.40.50.2300">
    <property type="match status" value="1"/>
</dbReference>
<dbReference type="InterPro" id="IPR001789">
    <property type="entry name" value="Sig_transdc_resp-reg_receiver"/>
</dbReference>
<dbReference type="AlphaFoldDB" id="A0A1W2CXT2"/>
<accession>A0A1W2CXT2</accession>
<gene>
    <name evidence="3" type="ORF">SAMN04488524_3398</name>
</gene>
<dbReference type="InterPro" id="IPR052893">
    <property type="entry name" value="TCS_response_regulator"/>
</dbReference>
<reference evidence="4" key="1">
    <citation type="submission" date="2017-04" db="EMBL/GenBank/DDBJ databases">
        <authorList>
            <person name="Varghese N."/>
            <person name="Submissions S."/>
        </authorList>
    </citation>
    <scope>NUCLEOTIDE SEQUENCE [LARGE SCALE GENOMIC DNA]</scope>
    <source>
        <strain evidence="4">DSM 12126</strain>
    </source>
</reference>
<dbReference type="PROSITE" id="PS50110">
    <property type="entry name" value="RESPONSE_REGULATORY"/>
    <property type="match status" value="1"/>
</dbReference>
<dbReference type="Pfam" id="PF00072">
    <property type="entry name" value="Response_reg"/>
    <property type="match status" value="1"/>
</dbReference>
<dbReference type="PANTHER" id="PTHR44520:SF2">
    <property type="entry name" value="RESPONSE REGULATOR RCP1"/>
    <property type="match status" value="1"/>
</dbReference>
<organism evidence="3 4">
    <name type="scientific">Pedobacter africanus</name>
    <dbReference type="NCBI Taxonomy" id="151894"/>
    <lineage>
        <taxon>Bacteria</taxon>
        <taxon>Pseudomonadati</taxon>
        <taxon>Bacteroidota</taxon>
        <taxon>Sphingobacteriia</taxon>
        <taxon>Sphingobacteriales</taxon>
        <taxon>Sphingobacteriaceae</taxon>
        <taxon>Pedobacter</taxon>
    </lineage>
</organism>
<name>A0A1W2CXT2_9SPHI</name>
<dbReference type="OrthoDB" id="1121174at2"/>
<keyword evidence="4" id="KW-1185">Reference proteome</keyword>
<dbReference type="GO" id="GO:0000160">
    <property type="term" value="P:phosphorelay signal transduction system"/>
    <property type="evidence" value="ECO:0007669"/>
    <property type="project" value="InterPro"/>
</dbReference>
<proteinExistence type="predicted"/>
<evidence type="ECO:0000313" key="3">
    <source>
        <dbReference type="EMBL" id="SMC90079.1"/>
    </source>
</evidence>
<protein>
    <submittedName>
        <fullName evidence="3">Response regulator receiver domain-containing protein</fullName>
    </submittedName>
</protein>
<dbReference type="SMART" id="SM00448">
    <property type="entry name" value="REC"/>
    <property type="match status" value="1"/>
</dbReference>
<dbReference type="EMBL" id="FWXT01000002">
    <property type="protein sequence ID" value="SMC90079.1"/>
    <property type="molecule type" value="Genomic_DNA"/>
</dbReference>
<dbReference type="Proteomes" id="UP000192756">
    <property type="component" value="Unassembled WGS sequence"/>
</dbReference>
<feature type="domain" description="Response regulatory" evidence="2">
    <location>
        <begin position="9"/>
        <end position="140"/>
    </location>
</feature>
<dbReference type="STRING" id="151894.SAMN04488524_3398"/>
<dbReference type="InterPro" id="IPR011006">
    <property type="entry name" value="CheY-like_superfamily"/>
</dbReference>
<evidence type="ECO:0000313" key="4">
    <source>
        <dbReference type="Proteomes" id="UP000192756"/>
    </source>
</evidence>
<evidence type="ECO:0000256" key="1">
    <source>
        <dbReference type="PROSITE-ProRule" id="PRU00169"/>
    </source>
</evidence>
<keyword evidence="1" id="KW-0597">Phosphoprotein</keyword>
<dbReference type="PANTHER" id="PTHR44520">
    <property type="entry name" value="RESPONSE REGULATOR RCP1-RELATED"/>
    <property type="match status" value="1"/>
</dbReference>
<dbReference type="RefSeq" id="WP_084240182.1">
    <property type="nucleotide sequence ID" value="NZ_FWXT01000002.1"/>
</dbReference>
<dbReference type="SUPFAM" id="SSF52172">
    <property type="entry name" value="CheY-like"/>
    <property type="match status" value="1"/>
</dbReference>
<evidence type="ECO:0000259" key="2">
    <source>
        <dbReference type="PROSITE" id="PS50110"/>
    </source>
</evidence>
<feature type="modified residue" description="4-aspartylphosphate" evidence="1">
    <location>
        <position position="70"/>
    </location>
</feature>
<sequence length="146" mass="16770">MKKYKDLDCVLLVDDDISTNFIHRRIVENTKINVAVKEITSAREALDYLTFSGKYAHTEDAPKAGIIFLDINMPGMNGWDFMAEYKKLDEKHKARIVVVMLTTSLNPDDELHAAKVEEIATYLHKPLNMQAFSTIADKYFEEIKEN</sequence>